<organism evidence="3 4">
    <name type="scientific">Paenibacillus phyllosphaerae</name>
    <dbReference type="NCBI Taxonomy" id="274593"/>
    <lineage>
        <taxon>Bacteria</taxon>
        <taxon>Bacillati</taxon>
        <taxon>Bacillota</taxon>
        <taxon>Bacilli</taxon>
        <taxon>Bacillales</taxon>
        <taxon>Paenibacillaceae</taxon>
        <taxon>Paenibacillus</taxon>
    </lineage>
</organism>
<dbReference type="Gene3D" id="2.40.50.120">
    <property type="match status" value="1"/>
</dbReference>
<dbReference type="InterPro" id="IPR008993">
    <property type="entry name" value="TIMP-like_OB-fold"/>
</dbReference>
<evidence type="ECO:0000256" key="1">
    <source>
        <dbReference type="SAM" id="MobiDB-lite"/>
    </source>
</evidence>
<dbReference type="EMBL" id="JACHXK010000006">
    <property type="protein sequence ID" value="MBB3111199.1"/>
    <property type="molecule type" value="Genomic_DNA"/>
</dbReference>
<evidence type="ECO:0000256" key="2">
    <source>
        <dbReference type="SAM" id="Phobius"/>
    </source>
</evidence>
<feature type="transmembrane region" description="Helical" evidence="2">
    <location>
        <begin position="196"/>
        <end position="217"/>
    </location>
</feature>
<protein>
    <recommendedName>
        <fullName evidence="5">Tissue inhibitor of metalloproteinase</fullName>
    </recommendedName>
</protein>
<keyword evidence="4" id="KW-1185">Reference proteome</keyword>
<evidence type="ECO:0000313" key="4">
    <source>
        <dbReference type="Proteomes" id="UP000570361"/>
    </source>
</evidence>
<dbReference type="AlphaFoldDB" id="A0A7W5AYP1"/>
<sequence length="222" mass="23748">MRAIVRPVAMFALGCLLLLGVWDLVRPSPAFACSCAELPNVEEQLKYKTAIFTGKVKSITLPTEGPLYSSADPVKVVFDVDTVWKGDLGEETVVYTAQSSASCGYEGFVENQSYIVFAYDSDSQLETGLCEGTGPVSAVGDPDLEALGKGYPPNPDIAPIENTAETPEPSTDIKSVEDTKEKANTSAANNMPLTSMLIWLGVILGVTLIVIGIIKIVRARRS</sequence>
<feature type="region of interest" description="Disordered" evidence="1">
    <location>
        <begin position="151"/>
        <end position="183"/>
    </location>
</feature>
<comment type="caution">
    <text evidence="3">The sequence shown here is derived from an EMBL/GenBank/DDBJ whole genome shotgun (WGS) entry which is preliminary data.</text>
</comment>
<feature type="compositionally biased region" description="Basic and acidic residues" evidence="1">
    <location>
        <begin position="174"/>
        <end position="183"/>
    </location>
</feature>
<evidence type="ECO:0000313" key="3">
    <source>
        <dbReference type="EMBL" id="MBB3111199.1"/>
    </source>
</evidence>
<gene>
    <name evidence="3" type="ORF">FHS18_003267</name>
</gene>
<reference evidence="3 4" key="1">
    <citation type="submission" date="2020-08" db="EMBL/GenBank/DDBJ databases">
        <title>Genomic Encyclopedia of Type Strains, Phase III (KMG-III): the genomes of soil and plant-associated and newly described type strains.</title>
        <authorList>
            <person name="Whitman W."/>
        </authorList>
    </citation>
    <scope>NUCLEOTIDE SEQUENCE [LARGE SCALE GENOMIC DNA]</scope>
    <source>
        <strain evidence="3 4">CECT 5862</strain>
    </source>
</reference>
<dbReference type="SUPFAM" id="SSF50242">
    <property type="entry name" value="TIMP-like"/>
    <property type="match status" value="1"/>
</dbReference>
<keyword evidence="2" id="KW-1133">Transmembrane helix</keyword>
<name>A0A7W5AYP1_9BACL</name>
<keyword evidence="2" id="KW-0472">Membrane</keyword>
<proteinExistence type="predicted"/>
<dbReference type="RefSeq" id="WP_183601058.1">
    <property type="nucleotide sequence ID" value="NZ_JACHXK010000006.1"/>
</dbReference>
<accession>A0A7W5AYP1</accession>
<evidence type="ECO:0008006" key="5">
    <source>
        <dbReference type="Google" id="ProtNLM"/>
    </source>
</evidence>
<keyword evidence="2" id="KW-0812">Transmembrane</keyword>
<feature type="compositionally biased region" description="Polar residues" evidence="1">
    <location>
        <begin position="163"/>
        <end position="173"/>
    </location>
</feature>
<dbReference type="Proteomes" id="UP000570361">
    <property type="component" value="Unassembled WGS sequence"/>
</dbReference>